<comment type="caution">
    <text evidence="1">The sequence shown here is derived from an EMBL/GenBank/DDBJ whole genome shotgun (WGS) entry which is preliminary data.</text>
</comment>
<dbReference type="EMBL" id="CM046109">
    <property type="protein sequence ID" value="KAI8442250.1"/>
    <property type="molecule type" value="Genomic_DNA"/>
</dbReference>
<protein>
    <submittedName>
        <fullName evidence="1">Uncharacterized protein</fullName>
    </submittedName>
</protein>
<sequence>MLGLQKEHVQPDSPAHRNLPTRLLKFTNYTIKVAGFSNYGAGPFSYPIVCGTLQDVPGPPADIKVLVLSGSSLLVSWKKPDHPNGELLYYTVYVKPTSRLVVVAGVASLGGTVSVAVAVAAAGVRMRGAPAPRTVWYHNHNIITHHPRFTRNHDDSLLINMFHSRHRPIPKRQLHLPRKNLYRFRLCEYSVTVLPLPEAPLLRATPHKHSILVEWEQPYYSANRSGGQD</sequence>
<proteinExistence type="predicted"/>
<evidence type="ECO:0000313" key="2">
    <source>
        <dbReference type="Proteomes" id="UP001064048"/>
    </source>
</evidence>
<accession>A0ACC0L178</accession>
<organism evidence="1 2">
    <name type="scientific">Choristoneura fumiferana</name>
    <name type="common">Spruce budworm moth</name>
    <name type="synonym">Archips fumiferana</name>
    <dbReference type="NCBI Taxonomy" id="7141"/>
    <lineage>
        <taxon>Eukaryota</taxon>
        <taxon>Metazoa</taxon>
        <taxon>Ecdysozoa</taxon>
        <taxon>Arthropoda</taxon>
        <taxon>Hexapoda</taxon>
        <taxon>Insecta</taxon>
        <taxon>Pterygota</taxon>
        <taxon>Neoptera</taxon>
        <taxon>Endopterygota</taxon>
        <taxon>Lepidoptera</taxon>
        <taxon>Glossata</taxon>
        <taxon>Ditrysia</taxon>
        <taxon>Tortricoidea</taxon>
        <taxon>Tortricidae</taxon>
        <taxon>Tortricinae</taxon>
        <taxon>Choristoneura</taxon>
    </lineage>
</organism>
<dbReference type="Proteomes" id="UP001064048">
    <property type="component" value="Chromosome 9"/>
</dbReference>
<keyword evidence="2" id="KW-1185">Reference proteome</keyword>
<reference evidence="1 2" key="1">
    <citation type="journal article" date="2022" name="Genome Biol. Evol.">
        <title>The Spruce Budworm Genome: Reconstructing the Evolutionary History of Antifreeze Proteins.</title>
        <authorList>
            <person name="Beliveau C."/>
            <person name="Gagne P."/>
            <person name="Picq S."/>
            <person name="Vernygora O."/>
            <person name="Keeling C.I."/>
            <person name="Pinkney K."/>
            <person name="Doucet D."/>
            <person name="Wen F."/>
            <person name="Johnston J.S."/>
            <person name="Maaroufi H."/>
            <person name="Boyle B."/>
            <person name="Laroche J."/>
            <person name="Dewar K."/>
            <person name="Juretic N."/>
            <person name="Blackburn G."/>
            <person name="Nisole A."/>
            <person name="Brunet B."/>
            <person name="Brandao M."/>
            <person name="Lumley L."/>
            <person name="Duan J."/>
            <person name="Quan G."/>
            <person name="Lucarotti C.J."/>
            <person name="Roe A.D."/>
            <person name="Sperling F.A.H."/>
            <person name="Levesque R.C."/>
            <person name="Cusson M."/>
        </authorList>
    </citation>
    <scope>NUCLEOTIDE SEQUENCE [LARGE SCALE GENOMIC DNA]</scope>
    <source>
        <strain evidence="1">Glfc:IPQL:Cfum</strain>
    </source>
</reference>
<evidence type="ECO:0000313" key="1">
    <source>
        <dbReference type="EMBL" id="KAI8442250.1"/>
    </source>
</evidence>
<gene>
    <name evidence="1" type="ORF">MSG28_005821</name>
</gene>
<name>A0ACC0L178_CHOFU</name>